<feature type="signal peptide" evidence="2">
    <location>
        <begin position="1"/>
        <end position="18"/>
    </location>
</feature>
<keyword evidence="2" id="KW-0732">Signal</keyword>
<dbReference type="PANTHER" id="PTHR19143:SF222">
    <property type="entry name" value="ANGIOPOIETIN-RELATED PROTEIN 3"/>
    <property type="match status" value="1"/>
</dbReference>
<dbReference type="Gene3D" id="3.90.215.10">
    <property type="entry name" value="Gamma Fibrinogen, chain A, domain 1"/>
    <property type="match status" value="1"/>
</dbReference>
<reference evidence="4" key="2">
    <citation type="submission" date="2025-08" db="UniProtKB">
        <authorList>
            <consortium name="Ensembl"/>
        </authorList>
    </citation>
    <scope>IDENTIFICATION</scope>
</reference>
<keyword evidence="5" id="KW-1185">Reference proteome</keyword>
<dbReference type="KEGG" id="nfu:107384398"/>
<dbReference type="SMART" id="SM00186">
    <property type="entry name" value="FBG"/>
    <property type="match status" value="1"/>
</dbReference>
<keyword evidence="1" id="KW-0175">Coiled coil</keyword>
<dbReference type="OMA" id="GQINTIF"/>
<organism evidence="4 5">
    <name type="scientific">Nothobranchius furzeri</name>
    <name type="common">Turquoise killifish</name>
    <dbReference type="NCBI Taxonomy" id="105023"/>
    <lineage>
        <taxon>Eukaryota</taxon>
        <taxon>Metazoa</taxon>
        <taxon>Chordata</taxon>
        <taxon>Craniata</taxon>
        <taxon>Vertebrata</taxon>
        <taxon>Euteleostomi</taxon>
        <taxon>Actinopterygii</taxon>
        <taxon>Neopterygii</taxon>
        <taxon>Teleostei</taxon>
        <taxon>Neoteleostei</taxon>
        <taxon>Acanthomorphata</taxon>
        <taxon>Ovalentaria</taxon>
        <taxon>Atherinomorphae</taxon>
        <taxon>Cyprinodontiformes</taxon>
        <taxon>Nothobranchiidae</taxon>
        <taxon>Nothobranchius</taxon>
    </lineage>
</organism>
<dbReference type="GO" id="GO:0009395">
    <property type="term" value="P:phospholipid catabolic process"/>
    <property type="evidence" value="ECO:0007669"/>
    <property type="project" value="TreeGrafter"/>
</dbReference>
<dbReference type="GO" id="GO:0070328">
    <property type="term" value="P:triglyceride homeostasis"/>
    <property type="evidence" value="ECO:0007669"/>
    <property type="project" value="TreeGrafter"/>
</dbReference>
<dbReference type="Pfam" id="PF00147">
    <property type="entry name" value="Fibrinogen_C"/>
    <property type="match status" value="1"/>
</dbReference>
<dbReference type="CDD" id="cd00087">
    <property type="entry name" value="FReD"/>
    <property type="match status" value="1"/>
</dbReference>
<accession>A0A8C6L7X2</accession>
<gene>
    <name evidence="4" type="primary">ANGPTL3</name>
</gene>
<evidence type="ECO:0000256" key="2">
    <source>
        <dbReference type="SAM" id="SignalP"/>
    </source>
</evidence>
<dbReference type="InterPro" id="IPR050373">
    <property type="entry name" value="Fibrinogen_C-term_domain"/>
</dbReference>
<reference evidence="4" key="1">
    <citation type="submission" date="2014-08" db="EMBL/GenBank/DDBJ databases">
        <authorList>
            <person name="Senf B."/>
            <person name="Petzold A."/>
            <person name="Downie B.R."/>
            <person name="Koch P."/>
            <person name="Platzer M."/>
        </authorList>
    </citation>
    <scope>NUCLEOTIDE SEQUENCE [LARGE SCALE GENOMIC DNA]</scope>
    <source>
        <strain evidence="4">GRZ</strain>
    </source>
</reference>
<dbReference type="Ensembl" id="ENSNFUT00015017813.1">
    <property type="protein sequence ID" value="ENSNFUP00015017023.1"/>
    <property type="gene ID" value="ENSNFUG00015008131.1"/>
</dbReference>
<dbReference type="AlphaFoldDB" id="A0A8C6L7X2"/>
<feature type="coiled-coil region" evidence="1">
    <location>
        <begin position="84"/>
        <end position="143"/>
    </location>
</feature>
<dbReference type="GO" id="GO:0005615">
    <property type="term" value="C:extracellular space"/>
    <property type="evidence" value="ECO:0007669"/>
    <property type="project" value="TreeGrafter"/>
</dbReference>
<dbReference type="PROSITE" id="PS51406">
    <property type="entry name" value="FIBRINOGEN_C_2"/>
    <property type="match status" value="1"/>
</dbReference>
<dbReference type="GeneTree" id="ENSGT00940000156746"/>
<dbReference type="Proteomes" id="UP000694548">
    <property type="component" value="Chromosome sgr09"/>
</dbReference>
<feature type="chain" id="PRO_5034894861" evidence="2">
    <location>
        <begin position="19"/>
        <end position="463"/>
    </location>
</feature>
<protein>
    <submittedName>
        <fullName evidence="4">Angiopoietin like 3</fullName>
    </submittedName>
</protein>
<sequence>MRLTPAPLVLLLLVSVLCDKQESPDLNLPADTWTRFAPLDDVRLLSNGLLQLGQSMREFVQKTKGQISSIFQKLTTFDRSFYQLSALAGEIKEEEEELKKTTVILKASNEEIKNLSEKISSKMENLLQEKSQLQNKVEGLEQKLNNLSPGLVSDMQAAEINSLRGVIRKQAQSITELLKAMTEQSEQLNQQKTKIKSLEENITASMSVQETFGKTPNISNSERPALSPFLTSDLSSTVMEFPSDCSELFSQGEQASGIYSVRPRGSEPFAAYCDMSREHGATVIQRRSDGSLNFNKSWEEYENGFGSLHREFWLGLKKIHSLTSQGNSVLQIQLEDWKHNKQVIDYKFNLDGPDNNYTIHLTRLSGSLPDPLSNHTGVMFSTTDRDNQECPNQKSGGWWFNTCADTSLNGRYFRVKPNGRSERRRGIQWRSGRKVFSSLRFSQISVRSVAFPTPASADSSLFL</sequence>
<dbReference type="GO" id="GO:0055091">
    <property type="term" value="P:phospholipid homeostasis"/>
    <property type="evidence" value="ECO:0007669"/>
    <property type="project" value="TreeGrafter"/>
</dbReference>
<dbReference type="SUPFAM" id="SSF56496">
    <property type="entry name" value="Fibrinogen C-terminal domain-like"/>
    <property type="match status" value="1"/>
</dbReference>
<feature type="domain" description="Fibrinogen C-terminal" evidence="3">
    <location>
        <begin position="236"/>
        <end position="450"/>
    </location>
</feature>
<evidence type="ECO:0000313" key="4">
    <source>
        <dbReference type="Ensembl" id="ENSNFUP00015017023.1"/>
    </source>
</evidence>
<feature type="coiled-coil region" evidence="1">
    <location>
        <begin position="171"/>
        <end position="201"/>
    </location>
</feature>
<dbReference type="InterPro" id="IPR036056">
    <property type="entry name" value="Fibrinogen-like_C"/>
</dbReference>
<dbReference type="PANTHER" id="PTHR19143">
    <property type="entry name" value="FIBRINOGEN/TENASCIN/ANGIOPOEITIN"/>
    <property type="match status" value="1"/>
</dbReference>
<name>A0A8C6L7X2_NOTFU</name>
<dbReference type="InterPro" id="IPR002181">
    <property type="entry name" value="Fibrinogen_a/b/g_C_dom"/>
</dbReference>
<dbReference type="InterPro" id="IPR014716">
    <property type="entry name" value="Fibrinogen_a/b/g_C_1"/>
</dbReference>
<evidence type="ECO:0000256" key="1">
    <source>
        <dbReference type="SAM" id="Coils"/>
    </source>
</evidence>
<evidence type="ECO:0000313" key="5">
    <source>
        <dbReference type="Proteomes" id="UP000694548"/>
    </source>
</evidence>
<evidence type="ECO:0000259" key="3">
    <source>
        <dbReference type="PROSITE" id="PS51406"/>
    </source>
</evidence>
<proteinExistence type="predicted"/>
<dbReference type="GO" id="GO:0042632">
    <property type="term" value="P:cholesterol homeostasis"/>
    <property type="evidence" value="ECO:0007669"/>
    <property type="project" value="TreeGrafter"/>
</dbReference>
<reference evidence="4" key="3">
    <citation type="submission" date="2025-09" db="UniProtKB">
        <authorList>
            <consortium name="Ensembl"/>
        </authorList>
    </citation>
    <scope>IDENTIFICATION</scope>
</reference>